<dbReference type="Proteomes" id="UP000242942">
    <property type="component" value="Unassembled WGS sequence"/>
</dbReference>
<reference evidence="2 3" key="1">
    <citation type="submission" date="2016-06" db="EMBL/GenBank/DDBJ databases">
        <authorList>
            <consortium name="Pathogen Informatics"/>
        </authorList>
    </citation>
    <scope>NUCLEOTIDE SEQUENCE [LARGE SCALE GENOMIC DNA]</scope>
    <source>
        <strain evidence="2">PocGH01</strain>
    </source>
</reference>
<dbReference type="OrthoDB" id="386822at2759"/>
<protein>
    <submittedName>
        <fullName evidence="2">PIR protein</fullName>
    </submittedName>
</protein>
<feature type="transmembrane region" description="Helical" evidence="1">
    <location>
        <begin position="241"/>
        <end position="260"/>
    </location>
</feature>
<keyword evidence="3" id="KW-1185">Reference proteome</keyword>
<dbReference type="AlphaFoldDB" id="A0A1D3JGD2"/>
<dbReference type="VEuPathDB" id="PlasmoDB:POWCR01_000229000"/>
<sequence>MCRSSIASNILHSSDIISVRQRTHKMLNNIKSIATSLKLANSNKLYKHLSYFFYEKIREFITNNNFKVFYQALNNIKKTFQLNDENCNIINFYNNNEEFDNKKKLFFRSEIIQVIKDKYNIYFADEESSCKTYTNESAHLYNQIISANYCKYDQYYKKLLEKFSYNFEETKIFLKSKSIDISAPGTALNTKPSCDTEVRGTELLQTGLDGSRSHLQNESISGSFDIDALSSSTSNNGKGKTVGIISGIMFGIFLLFLLFCKVNIIFKYTYNFTPLGSLLNHKIWKKTMKFNGDCNSDDLTLDTLENENMDIYNSTYKIQYHFPQYS</sequence>
<keyword evidence="1" id="KW-1133">Transmembrane helix</keyword>
<organism evidence="2 3">
    <name type="scientific">Plasmodium ovale</name>
    <name type="common">malaria parasite P. ovale</name>
    <dbReference type="NCBI Taxonomy" id="36330"/>
    <lineage>
        <taxon>Eukaryota</taxon>
        <taxon>Sar</taxon>
        <taxon>Alveolata</taxon>
        <taxon>Apicomplexa</taxon>
        <taxon>Aconoidasida</taxon>
        <taxon>Haemosporida</taxon>
        <taxon>Plasmodiidae</taxon>
        <taxon>Plasmodium</taxon>
        <taxon>Plasmodium (Plasmodium)</taxon>
    </lineage>
</organism>
<gene>
    <name evidence="2" type="primary">PocGH01_00063000</name>
    <name evidence="2" type="ORF">POCGH01_00063000</name>
</gene>
<keyword evidence="1" id="KW-0812">Transmembrane</keyword>
<dbReference type="EMBL" id="FLRI01000621">
    <property type="protein sequence ID" value="SBT85061.1"/>
    <property type="molecule type" value="Genomic_DNA"/>
</dbReference>
<dbReference type="VEuPathDB" id="PlasmoDB:PocGH01_00063000"/>
<evidence type="ECO:0000313" key="3">
    <source>
        <dbReference type="Proteomes" id="UP000242942"/>
    </source>
</evidence>
<proteinExistence type="predicted"/>
<accession>A0A1D3JGD2</accession>
<name>A0A1D3JGD2_PLAOA</name>
<evidence type="ECO:0000313" key="2">
    <source>
        <dbReference type="EMBL" id="SBT85061.1"/>
    </source>
</evidence>
<evidence type="ECO:0000256" key="1">
    <source>
        <dbReference type="SAM" id="Phobius"/>
    </source>
</evidence>
<keyword evidence="1" id="KW-0472">Membrane</keyword>